<organism evidence="7 8">
    <name type="scientific">Tilletia indica</name>
    <dbReference type="NCBI Taxonomy" id="43049"/>
    <lineage>
        <taxon>Eukaryota</taxon>
        <taxon>Fungi</taxon>
        <taxon>Dikarya</taxon>
        <taxon>Basidiomycota</taxon>
        <taxon>Ustilaginomycotina</taxon>
        <taxon>Exobasidiomycetes</taxon>
        <taxon>Tilletiales</taxon>
        <taxon>Tilletiaceae</taxon>
        <taxon>Tilletia</taxon>
    </lineage>
</organism>
<evidence type="ECO:0000313" key="8">
    <source>
        <dbReference type="Proteomes" id="UP000077521"/>
    </source>
</evidence>
<dbReference type="PANTHER" id="PTHR23423">
    <property type="entry name" value="ORGANIC SOLUTE TRANSPORTER-RELATED"/>
    <property type="match status" value="1"/>
</dbReference>
<evidence type="ECO:0000256" key="6">
    <source>
        <dbReference type="SAM" id="Phobius"/>
    </source>
</evidence>
<dbReference type="Pfam" id="PF03619">
    <property type="entry name" value="Solute_trans_a"/>
    <property type="match status" value="1"/>
</dbReference>
<reference evidence="7" key="2">
    <citation type="journal article" date="2019" name="IMA Fungus">
        <title>Genome sequencing and comparison of five Tilletia species to identify candidate genes for the detection of regulated species infecting wheat.</title>
        <authorList>
            <person name="Nguyen H.D.T."/>
            <person name="Sultana T."/>
            <person name="Kesanakurti P."/>
            <person name="Hambleton S."/>
        </authorList>
    </citation>
    <scope>NUCLEOTIDE SEQUENCE</scope>
    <source>
        <strain evidence="7">DAOMC 236416</strain>
    </source>
</reference>
<name>A0A177T9P7_9BASI</name>
<feature type="compositionally biased region" description="Acidic residues" evidence="5">
    <location>
        <begin position="326"/>
        <end position="335"/>
    </location>
</feature>
<proteinExistence type="predicted"/>
<feature type="transmembrane region" description="Helical" evidence="6">
    <location>
        <begin position="197"/>
        <end position="221"/>
    </location>
</feature>
<evidence type="ECO:0000256" key="1">
    <source>
        <dbReference type="ARBA" id="ARBA00004141"/>
    </source>
</evidence>
<gene>
    <name evidence="7" type="ORF">A4X13_0g4435</name>
</gene>
<feature type="compositionally biased region" description="Gly residues" evidence="5">
    <location>
        <begin position="614"/>
        <end position="623"/>
    </location>
</feature>
<feature type="region of interest" description="Disordered" evidence="5">
    <location>
        <begin position="552"/>
        <end position="628"/>
    </location>
</feature>
<evidence type="ECO:0000256" key="4">
    <source>
        <dbReference type="ARBA" id="ARBA00023136"/>
    </source>
</evidence>
<keyword evidence="3 6" id="KW-1133">Transmembrane helix</keyword>
<feature type="compositionally biased region" description="Basic residues" evidence="5">
    <location>
        <begin position="313"/>
        <end position="322"/>
    </location>
</feature>
<feature type="compositionally biased region" description="Basic and acidic residues" evidence="5">
    <location>
        <begin position="481"/>
        <end position="491"/>
    </location>
</feature>
<feature type="compositionally biased region" description="Low complexity" evidence="5">
    <location>
        <begin position="969"/>
        <end position="989"/>
    </location>
</feature>
<dbReference type="AlphaFoldDB" id="A0A177T9P7"/>
<evidence type="ECO:0000256" key="2">
    <source>
        <dbReference type="ARBA" id="ARBA00022692"/>
    </source>
</evidence>
<comment type="caution">
    <text evidence="7">The sequence shown here is derived from an EMBL/GenBank/DDBJ whole genome shotgun (WGS) entry which is preliminary data.</text>
</comment>
<protein>
    <submittedName>
        <fullName evidence="7">Uncharacterized protein</fullName>
    </submittedName>
</protein>
<keyword evidence="2 6" id="KW-0812">Transmembrane</keyword>
<keyword evidence="4 6" id="KW-0472">Membrane</keyword>
<feature type="compositionally biased region" description="Low complexity" evidence="5">
    <location>
        <begin position="563"/>
        <end position="589"/>
    </location>
</feature>
<feature type="region of interest" description="Disordered" evidence="5">
    <location>
        <begin position="481"/>
        <end position="509"/>
    </location>
</feature>
<dbReference type="InterPro" id="IPR005178">
    <property type="entry name" value="Ostalpha/TMEM184C"/>
</dbReference>
<feature type="transmembrane region" description="Helical" evidence="6">
    <location>
        <begin position="156"/>
        <end position="182"/>
    </location>
</feature>
<feature type="compositionally biased region" description="Basic and acidic residues" evidence="5">
    <location>
        <begin position="996"/>
        <end position="1005"/>
    </location>
</feature>
<keyword evidence="8" id="KW-1185">Reference proteome</keyword>
<comment type="subcellular location">
    <subcellularLocation>
        <location evidence="1">Membrane</location>
        <topology evidence="1">Multi-pass membrane protein</topology>
    </subcellularLocation>
</comment>
<feature type="region of interest" description="Disordered" evidence="5">
    <location>
        <begin position="960"/>
        <end position="1011"/>
    </location>
</feature>
<feature type="transmembrane region" description="Helical" evidence="6">
    <location>
        <begin position="233"/>
        <end position="254"/>
    </location>
</feature>
<dbReference type="EMBL" id="LWDF02000291">
    <property type="protein sequence ID" value="KAE8250739.1"/>
    <property type="molecule type" value="Genomic_DNA"/>
</dbReference>
<accession>A0A177T9P7</accession>
<feature type="region of interest" description="Disordered" evidence="5">
    <location>
        <begin position="710"/>
        <end position="738"/>
    </location>
</feature>
<dbReference type="GO" id="GO:0016020">
    <property type="term" value="C:membrane"/>
    <property type="evidence" value="ECO:0007669"/>
    <property type="project" value="UniProtKB-SubCell"/>
</dbReference>
<dbReference type="SMART" id="SM01417">
    <property type="entry name" value="Solute_trans_a"/>
    <property type="match status" value="1"/>
</dbReference>
<feature type="transmembrane region" description="Helical" evidence="6">
    <location>
        <begin position="33"/>
        <end position="57"/>
    </location>
</feature>
<feature type="transmembrane region" description="Helical" evidence="6">
    <location>
        <begin position="69"/>
        <end position="89"/>
    </location>
</feature>
<evidence type="ECO:0000313" key="7">
    <source>
        <dbReference type="EMBL" id="KAE8250739.1"/>
    </source>
</evidence>
<feature type="compositionally biased region" description="Low complexity" evidence="5">
    <location>
        <begin position="829"/>
        <end position="849"/>
    </location>
</feature>
<feature type="region of interest" description="Disordered" evidence="5">
    <location>
        <begin position="313"/>
        <end position="341"/>
    </location>
</feature>
<feature type="compositionally biased region" description="Low complexity" evidence="5">
    <location>
        <begin position="789"/>
        <end position="800"/>
    </location>
</feature>
<feature type="region of interest" description="Disordered" evidence="5">
    <location>
        <begin position="789"/>
        <end position="849"/>
    </location>
</feature>
<sequence>MVVKCPSTNTAAIEQDEFFLNFHFNAGLQPHEIGWLVAGAAAAITLILSLSNVLAHAHHYTRPLEQRQIIRILLFAPIYAVVSFFGYRYFREYEYFELGEVAMEAIAISAFLILLLQYVGDAVEDLQTVFGQKDKTKMPFPFCCWRYRPSKAYFLVLLKWSVLQYVLIRPLLSVAGVILQYYDLLCTQTYSYKYGEVYLAAVDFVSISIALYGLIVLYALLKDDLDGRKPLAKFLTIKLAIFFTFYQSFVFSVLQDHGVLKPTEYWTSTNIANGLNALCTSVEMIIVAVWQLFAFPASEYTLKNLAKPLKKKKAKKGKKGKSGKGEEEDEEDDIVGDGTHDMELSAQTPNEKSAIVTQGALPGHSPSALEMPPSFLPPPIRPSAFTSHSPTPSFIQQQPQQDRLRGVSHVIPGTSVGKTNARGHTNILRSLLHALNLSDFIVELWHSFRFAFDRIRGKSYTREDMRFGRGKFDFEVFRHQQDQAERERDGGLEQSRAVISGPSGPLDGRMMMMSTGGGGGEAGSLQAPRGHSDMSGYNNSYYSGSSGHPALMLDPTSASHHSGPAGLAGPGPSTLSRMMVSSSSNSDLGAGAGGSGGAGSYQPLRESMDVSQGQGQGQQGYAGYGTQQQPYGMYPNQYNNHNHPDGGFAYGAAGVGSGVPRPSMADTATSTAVDSLTTSSPIVPHSTMHAAPAPIPSSNSGFYERNAQGQKIEMGPTPPSTAGGAGSGMRKGSLARDSTEVRMQSFAFPNSSSASSVRTVDGAGVGGGAGFTGVTPTIVLPGGEGLYQLQQQQQQQQQQQGYGAPLARPDSRFSASVYDEDEGSSARVSGTGSAMGMGMSQPPQQGQYQPQLLQQQQQQPYTQQQRVAEPGFGGAQQDGYGYGYQDSMIQEGGAFFANAGRMSVPAPPHHLQQVEQSTAAALPQFSIHPPPVEQQQLDQNWDQNQHRQTMHDLQRAMKLTPSAQSHNPGSAGSSDAGASSSQRSSAALSSGGGHVQFDEYGRPRSWEPQAL</sequence>
<feature type="transmembrane region" description="Helical" evidence="6">
    <location>
        <begin position="101"/>
        <end position="119"/>
    </location>
</feature>
<evidence type="ECO:0000256" key="5">
    <source>
        <dbReference type="SAM" id="MobiDB-lite"/>
    </source>
</evidence>
<feature type="compositionally biased region" description="Gly residues" evidence="5">
    <location>
        <begin position="590"/>
        <end position="599"/>
    </location>
</feature>
<dbReference type="Proteomes" id="UP000077521">
    <property type="component" value="Unassembled WGS sequence"/>
</dbReference>
<reference evidence="7" key="1">
    <citation type="submission" date="2016-04" db="EMBL/GenBank/DDBJ databases">
        <authorList>
            <person name="Nguyen H.D."/>
            <person name="Samba Siva P."/>
            <person name="Cullis J."/>
            <person name="Levesque C.A."/>
            <person name="Hambleton S."/>
        </authorList>
    </citation>
    <scope>NUCLEOTIDE SEQUENCE</scope>
    <source>
        <strain evidence="7">DAOMC 236416</strain>
    </source>
</reference>
<evidence type="ECO:0000256" key="3">
    <source>
        <dbReference type="ARBA" id="ARBA00022989"/>
    </source>
</evidence>